<name>A0ABY8QXR3_9MICO</name>
<gene>
    <name evidence="1" type="ORF">LWF01_05285</name>
</gene>
<keyword evidence="2" id="KW-1185">Reference proteome</keyword>
<evidence type="ECO:0000313" key="2">
    <source>
        <dbReference type="Proteomes" id="UP001209083"/>
    </source>
</evidence>
<dbReference type="EMBL" id="CP090958">
    <property type="protein sequence ID" value="WGW13184.1"/>
    <property type="molecule type" value="Genomic_DNA"/>
</dbReference>
<sequence>MSWLRNAAGALTAAASTAGVLAARKHLPGAAKFDRTNHKGEQVTLLEGPAYTTGAIAGIAIGDVESPHVRAAALLATVGAGAFGAVDDLAERGSSKGLRGHIGALVRGELTTGALKVLGISAAGIASAALVLDKDPKTSVAGHLADIVVAGGVVAGSANLFNLLDLRPGRALKAAIGTGALQAGYAGLKGGDPNAGLLSATAGAIAGSWKSDLSSRSMLGDSGANAAGALLGVHTICTAPRWVRAAALAGIVGLTLASEKVSFTKVIESTPVLRDVDAWGRGVPRHSAGS</sequence>
<dbReference type="Proteomes" id="UP001209083">
    <property type="component" value="Chromosome"/>
</dbReference>
<protein>
    <recommendedName>
        <fullName evidence="3">UDP-N-acetylmuramyl pentapeptide phosphotransferase/UDP-N-acetylglucosamine-1-phosphate transferase</fullName>
    </recommendedName>
</protein>
<accession>A0ABY8QXR3</accession>
<evidence type="ECO:0000313" key="1">
    <source>
        <dbReference type="EMBL" id="WGW13184.1"/>
    </source>
</evidence>
<proteinExistence type="predicted"/>
<evidence type="ECO:0008006" key="3">
    <source>
        <dbReference type="Google" id="ProtNLM"/>
    </source>
</evidence>
<organism evidence="1 2">
    <name type="scientific">Saxibacter everestensis</name>
    <dbReference type="NCBI Taxonomy" id="2909229"/>
    <lineage>
        <taxon>Bacteria</taxon>
        <taxon>Bacillati</taxon>
        <taxon>Actinomycetota</taxon>
        <taxon>Actinomycetes</taxon>
        <taxon>Micrococcales</taxon>
        <taxon>Brevibacteriaceae</taxon>
        <taxon>Saxibacter</taxon>
    </lineage>
</organism>
<dbReference type="RefSeq" id="WP_349639998.1">
    <property type="nucleotide sequence ID" value="NZ_CP090958.1"/>
</dbReference>
<reference evidence="1 2" key="1">
    <citation type="submission" date="2023-05" db="EMBL/GenBank/DDBJ databases">
        <title>Lithophilousrod everest ZFBP1038 complete genpme.</title>
        <authorList>
            <person name="Tian M."/>
        </authorList>
    </citation>
    <scope>NUCLEOTIDE SEQUENCE [LARGE SCALE GENOMIC DNA]</scope>
    <source>
        <strain evidence="1 2">ZFBP1038</strain>
    </source>
</reference>